<dbReference type="EMBL" id="MPOJ01000018">
    <property type="protein sequence ID" value="OOH71280.1"/>
    <property type="molecule type" value="Genomic_DNA"/>
</dbReference>
<dbReference type="AlphaFoldDB" id="A0A1V3STJ3"/>
<sequence>MSQKKYPNKRDSRPEQNLEFFKRLILINLLWFKVSSLIREYGVISLGSIENEVVFDQMIARLEQ</sequence>
<reference evidence="1 2" key="1">
    <citation type="submission" date="2016-11" db="EMBL/GenBank/DDBJ databases">
        <title>Comparative genomics of co-occurring bacteria in distinct bioleaching systems unravels niche-specific adaptation.</title>
        <authorList>
            <person name="Zhang X."/>
            <person name="Liu X."/>
            <person name="Yin H."/>
        </authorList>
    </citation>
    <scope>NUCLEOTIDE SEQUENCE [LARGE SCALE GENOMIC DNA]</scope>
    <source>
        <strain evidence="1 2">DX</strain>
    </source>
</reference>
<organism evidence="1 2">
    <name type="scientific">Leptospirillum ferriphilum</name>
    <dbReference type="NCBI Taxonomy" id="178606"/>
    <lineage>
        <taxon>Bacteria</taxon>
        <taxon>Pseudomonadati</taxon>
        <taxon>Nitrospirota</taxon>
        <taxon>Nitrospiria</taxon>
        <taxon>Nitrospirales</taxon>
        <taxon>Nitrospiraceae</taxon>
        <taxon>Leptospirillum</taxon>
    </lineage>
</organism>
<accession>A0A1V3STJ3</accession>
<evidence type="ECO:0000313" key="2">
    <source>
        <dbReference type="Proteomes" id="UP000188586"/>
    </source>
</evidence>
<comment type="caution">
    <text evidence="1">The sequence shown here is derived from an EMBL/GenBank/DDBJ whole genome shotgun (WGS) entry which is preliminary data.</text>
</comment>
<protein>
    <submittedName>
        <fullName evidence="1">Uncharacterized protein</fullName>
    </submittedName>
</protein>
<gene>
    <name evidence="1" type="ORF">BOX24_09640</name>
</gene>
<name>A0A1V3STJ3_9BACT</name>
<dbReference type="Proteomes" id="UP000188586">
    <property type="component" value="Unassembled WGS sequence"/>
</dbReference>
<evidence type="ECO:0000313" key="1">
    <source>
        <dbReference type="EMBL" id="OOH71280.1"/>
    </source>
</evidence>
<proteinExistence type="predicted"/>